<evidence type="ECO:0000256" key="1">
    <source>
        <dbReference type="SAM" id="MobiDB-lite"/>
    </source>
</evidence>
<feature type="region of interest" description="Disordered" evidence="1">
    <location>
        <begin position="395"/>
        <end position="421"/>
    </location>
</feature>
<reference evidence="5" key="2">
    <citation type="submission" date="2013-12" db="EMBL/GenBank/DDBJ databases">
        <authorList>
            <person name="Yu Y."/>
            <person name="Lee S."/>
            <person name="de Baynast K."/>
            <person name="Wissotski M."/>
            <person name="Liu L."/>
            <person name="Talag J."/>
            <person name="Goicoechea J."/>
            <person name="Angelova A."/>
            <person name="Jetty R."/>
            <person name="Kudrna D."/>
            <person name="Golser W."/>
            <person name="Rivera L."/>
            <person name="Zhang J."/>
            <person name="Wing R."/>
        </authorList>
    </citation>
    <scope>NUCLEOTIDE SEQUENCE</scope>
</reference>
<evidence type="ECO:0000259" key="3">
    <source>
        <dbReference type="Pfam" id="PF14383"/>
    </source>
</evidence>
<dbReference type="PANTHER" id="PTHR46836">
    <property type="entry name" value="AFADIN"/>
    <property type="match status" value="1"/>
</dbReference>
<keyword evidence="5" id="KW-1185">Reference proteome</keyword>
<dbReference type="Proteomes" id="UP000032180">
    <property type="component" value="Chromosome 3"/>
</dbReference>
<dbReference type="AlphaFoldDB" id="A0A0D9W0W9"/>
<feature type="domain" description="DUF4378" evidence="2">
    <location>
        <begin position="719"/>
        <end position="868"/>
    </location>
</feature>
<protein>
    <recommendedName>
        <fullName evidence="6">DUF4378 domain-containing protein</fullName>
    </recommendedName>
</protein>
<accession>A0A0D9W0W9</accession>
<feature type="region of interest" description="Disordered" evidence="1">
    <location>
        <begin position="530"/>
        <end position="561"/>
    </location>
</feature>
<proteinExistence type="predicted"/>
<dbReference type="Pfam" id="PF14309">
    <property type="entry name" value="DUF4378"/>
    <property type="match status" value="1"/>
</dbReference>
<evidence type="ECO:0000259" key="2">
    <source>
        <dbReference type="Pfam" id="PF14309"/>
    </source>
</evidence>
<dbReference type="EnsemblPlants" id="LPERR03G33620.1">
    <property type="protein sequence ID" value="LPERR03G33620.1"/>
    <property type="gene ID" value="LPERR03G33620"/>
</dbReference>
<dbReference type="eggNOG" id="ENOG502RBI2">
    <property type="taxonomic scope" value="Eukaryota"/>
</dbReference>
<dbReference type="Pfam" id="PF14383">
    <property type="entry name" value="VARLMGL"/>
    <property type="match status" value="1"/>
</dbReference>
<sequence length="878" mass="99368">MYHPNPKKNIFLDICDIFQDESKYIIEKYLYSEIKAALEVKLISPFVRSTDYQIAAVILIETVKIDDSDRDPGPPTPRSLLFAPPLYSSSVVTSHPTRDSTGKRIFISIDLPIGHQYKECRPRRNSSSPTKVLAGKDLPKELEHRRSSPNVIAKLMGIDVLPPAYVAHNRHQEFKDVFEVSEEPQVAVTKERSHHFPEGLPSLRRSAFKLRKLMPSKSPYGDETFDRNVVYLDGFYRLNSLEINNPLFEKRPYDGNYSPNHQYEKYTSSTFRKYPVGLGNSSLKDIRKSSRGRHVDFNSIVVLDPGSGKVQDSGNAFSTPELSHVNKNFRREVKQADFSMINRGKGSQNLLDTEDVNMCRIKGERYLTSNAVDSLLKGQESSFDQFSTVDTDGIGSSQRCVSSEVNSRQSNRSSSNSSPWKIHRKYEEGAVGSKTLAEMFALSDSERLKRDSDSHVQIQDNKLNRGNSNGNEGCFIVLPKHAPRLLPHSLLDKNSSCERSPHSNFLSNTSSSYNSGRFHFDSFLDKTRRQQIASPTQDDLRNASGAKHHTSEKHSSASACHGNTGNHSWNLIDNSSTFDCMDEKVLFTTDEDLLKKHTEIVHSSFGSRLSGEQEVSASSFHCHVYETTTISDHMYAAKSCKSLKDVEQPSPVSILEPPTDEDSCCSRNFKNDSQDMPSVERVIDGCEVRYEQEVSLSSDDDSDSSYQSLESFQVEEEWEFSYLLDMLISSGVIVADLQFLFKTWHLPGYPVGPHVFNRLERKYSKIATWPRSERRLLFDLANSVLSEILAPCINMHPWGKFSRKCCPVWGPEGPVEVVWQTIVRQREELAIGNFDVVVLDLEWVEIGEDINMVGRHIAKMLHGDLLDEIILEFLLGCV</sequence>
<organism evidence="4 5">
    <name type="scientific">Leersia perrieri</name>
    <dbReference type="NCBI Taxonomy" id="77586"/>
    <lineage>
        <taxon>Eukaryota</taxon>
        <taxon>Viridiplantae</taxon>
        <taxon>Streptophyta</taxon>
        <taxon>Embryophyta</taxon>
        <taxon>Tracheophyta</taxon>
        <taxon>Spermatophyta</taxon>
        <taxon>Magnoliopsida</taxon>
        <taxon>Liliopsida</taxon>
        <taxon>Poales</taxon>
        <taxon>Poaceae</taxon>
        <taxon>BOP clade</taxon>
        <taxon>Oryzoideae</taxon>
        <taxon>Oryzeae</taxon>
        <taxon>Oryzinae</taxon>
        <taxon>Leersia</taxon>
    </lineage>
</organism>
<dbReference type="PANTHER" id="PTHR46836:SF6">
    <property type="entry name" value="EXPRESSED PROTEIN"/>
    <property type="match status" value="1"/>
</dbReference>
<evidence type="ECO:0000313" key="5">
    <source>
        <dbReference type="Proteomes" id="UP000032180"/>
    </source>
</evidence>
<reference evidence="4 5" key="1">
    <citation type="submission" date="2012-08" db="EMBL/GenBank/DDBJ databases">
        <title>Oryza genome evolution.</title>
        <authorList>
            <person name="Wing R.A."/>
        </authorList>
    </citation>
    <scope>NUCLEOTIDE SEQUENCE</scope>
</reference>
<feature type="domain" description="DUF3741" evidence="3">
    <location>
        <begin position="147"/>
        <end position="166"/>
    </location>
</feature>
<feature type="compositionally biased region" description="Low complexity" evidence="1">
    <location>
        <begin position="401"/>
        <end position="418"/>
    </location>
</feature>
<reference evidence="4" key="3">
    <citation type="submission" date="2015-04" db="UniProtKB">
        <authorList>
            <consortium name="EnsemblPlants"/>
        </authorList>
    </citation>
    <scope>IDENTIFICATION</scope>
</reference>
<dbReference type="Gramene" id="LPERR03G33620.1">
    <property type="protein sequence ID" value="LPERR03G33620.1"/>
    <property type="gene ID" value="LPERR03G33620"/>
</dbReference>
<dbReference type="InterPro" id="IPR025486">
    <property type="entry name" value="DUF4378"/>
</dbReference>
<name>A0A0D9W0W9_9ORYZ</name>
<dbReference type="InterPro" id="IPR032795">
    <property type="entry name" value="DUF3741-assoc"/>
</dbReference>
<evidence type="ECO:0008006" key="6">
    <source>
        <dbReference type="Google" id="ProtNLM"/>
    </source>
</evidence>
<evidence type="ECO:0000313" key="4">
    <source>
        <dbReference type="EnsemblPlants" id="LPERR03G33620.1"/>
    </source>
</evidence>